<protein>
    <recommendedName>
        <fullName evidence="9">Ig-like domain-containing protein</fullName>
    </recommendedName>
</protein>
<dbReference type="InterPro" id="IPR003599">
    <property type="entry name" value="Ig_sub"/>
</dbReference>
<keyword evidence="7" id="KW-0812">Transmembrane</keyword>
<dbReference type="GO" id="GO:0005911">
    <property type="term" value="C:cell-cell junction"/>
    <property type="evidence" value="ECO:0007669"/>
    <property type="project" value="TreeGrafter"/>
</dbReference>
<feature type="chain" id="PRO_5036498059" description="Ig-like domain-containing protein" evidence="8">
    <location>
        <begin position="23"/>
        <end position="493"/>
    </location>
</feature>
<dbReference type="EnsemblMetazoa" id="G6688.1">
    <property type="protein sequence ID" value="G6688.1:cds"/>
    <property type="gene ID" value="G6688"/>
</dbReference>
<feature type="domain" description="Ig-like" evidence="9">
    <location>
        <begin position="261"/>
        <end position="347"/>
    </location>
</feature>
<dbReference type="CDD" id="cd00096">
    <property type="entry name" value="Ig"/>
    <property type="match status" value="1"/>
</dbReference>
<evidence type="ECO:0000259" key="9">
    <source>
        <dbReference type="PROSITE" id="PS50835"/>
    </source>
</evidence>
<keyword evidence="2 7" id="KW-0472">Membrane</keyword>
<dbReference type="SMART" id="SM00408">
    <property type="entry name" value="IGc2"/>
    <property type="match status" value="1"/>
</dbReference>
<dbReference type="InterPro" id="IPR051275">
    <property type="entry name" value="Cell_adhesion_signaling"/>
</dbReference>
<dbReference type="InterPro" id="IPR003598">
    <property type="entry name" value="Ig_sub2"/>
</dbReference>
<proteinExistence type="predicted"/>
<evidence type="ECO:0000313" key="11">
    <source>
        <dbReference type="Proteomes" id="UP000005408"/>
    </source>
</evidence>
<feature type="signal peptide" evidence="8">
    <location>
        <begin position="1"/>
        <end position="22"/>
    </location>
</feature>
<comment type="subcellular location">
    <subcellularLocation>
        <location evidence="1">Membrane</location>
        <topology evidence="1">Single-pass type I membrane protein</topology>
    </subcellularLocation>
</comment>
<dbReference type="InterPro" id="IPR007110">
    <property type="entry name" value="Ig-like_dom"/>
</dbReference>
<evidence type="ECO:0000256" key="7">
    <source>
        <dbReference type="SAM" id="Phobius"/>
    </source>
</evidence>
<dbReference type="InterPro" id="IPR013783">
    <property type="entry name" value="Ig-like_fold"/>
</dbReference>
<evidence type="ECO:0000256" key="5">
    <source>
        <dbReference type="ARBA" id="ARBA00023319"/>
    </source>
</evidence>
<dbReference type="Pfam" id="PF13927">
    <property type="entry name" value="Ig_3"/>
    <property type="match status" value="1"/>
</dbReference>
<organism evidence="10 11">
    <name type="scientific">Magallana gigas</name>
    <name type="common">Pacific oyster</name>
    <name type="synonym">Crassostrea gigas</name>
    <dbReference type="NCBI Taxonomy" id="29159"/>
    <lineage>
        <taxon>Eukaryota</taxon>
        <taxon>Metazoa</taxon>
        <taxon>Spiralia</taxon>
        <taxon>Lophotrochozoa</taxon>
        <taxon>Mollusca</taxon>
        <taxon>Bivalvia</taxon>
        <taxon>Autobranchia</taxon>
        <taxon>Pteriomorphia</taxon>
        <taxon>Ostreida</taxon>
        <taxon>Ostreoidea</taxon>
        <taxon>Ostreidae</taxon>
        <taxon>Magallana</taxon>
    </lineage>
</organism>
<dbReference type="SUPFAM" id="SSF48726">
    <property type="entry name" value="Immunoglobulin"/>
    <property type="match status" value="3"/>
</dbReference>
<dbReference type="PANTHER" id="PTHR11640:SF31">
    <property type="entry name" value="IRREGULAR CHIASM C-ROUGHEST PROTEIN-RELATED"/>
    <property type="match status" value="1"/>
</dbReference>
<name>A0A8W8NF99_MAGGI</name>
<dbReference type="Proteomes" id="UP000005408">
    <property type="component" value="Unassembled WGS sequence"/>
</dbReference>
<evidence type="ECO:0000256" key="8">
    <source>
        <dbReference type="SAM" id="SignalP"/>
    </source>
</evidence>
<keyword evidence="3" id="KW-1015">Disulfide bond</keyword>
<evidence type="ECO:0000256" key="6">
    <source>
        <dbReference type="SAM" id="MobiDB-lite"/>
    </source>
</evidence>
<evidence type="ECO:0000256" key="3">
    <source>
        <dbReference type="ARBA" id="ARBA00023157"/>
    </source>
</evidence>
<dbReference type="InterPro" id="IPR036179">
    <property type="entry name" value="Ig-like_dom_sf"/>
</dbReference>
<feature type="compositionally biased region" description="Basic and acidic residues" evidence="6">
    <location>
        <begin position="418"/>
        <end position="428"/>
    </location>
</feature>
<feature type="domain" description="Ig-like" evidence="9">
    <location>
        <begin position="21"/>
        <end position="137"/>
    </location>
</feature>
<keyword evidence="8" id="KW-0732">Signal</keyword>
<sequence length="493" mass="55138">MREEIIFTLGVLILYFNLDVSSLTIHTEDVVANLQEDNSVVLNCTYHKDAKEDIAKRSIGWQKQINGGFEDIALFSPPGKQEPFIVKEKHPWYNNRTILIAPNTSMAAVMIIKDPVCSDEGIYRCWIEYYTDSSVITKTSQTIVGFVAKKPEEFSMSSNELEENKSISLTCNADVGSPQGYVQILKIPEYSNTPEVIYTSNTTNIRTENCTEYINVTTTHTVTREDNGAVFLCSSQNGLTQGLGPNRESSKITVIYGPGIPAVTMKPSKSVYCAGDSLTIECSADSKPSPVFTWSFLFENKSEEQIELPHHKSSMTFKSLHPTDSGTYTCTATNTARTKYSNTISVSVLVRISNKMSISCDHCGHTKICQHINGRNEWVFNIWIFIAFVFIITTAIFAVTSVILIILRRIPQKSTETNDKLNIERSHPYNDTSEEDNGGVYSSPTDLNRIHKNVLLLPNYNEPVGYTTTEDVVQYAAVQKKSTKDNQVSNDNV</sequence>
<keyword evidence="5" id="KW-0393">Immunoglobulin domain</keyword>
<feature type="region of interest" description="Disordered" evidence="6">
    <location>
        <begin position="418"/>
        <end position="443"/>
    </location>
</feature>
<evidence type="ECO:0000256" key="4">
    <source>
        <dbReference type="ARBA" id="ARBA00023180"/>
    </source>
</evidence>
<dbReference type="Gene3D" id="2.60.40.10">
    <property type="entry name" value="Immunoglobulins"/>
    <property type="match status" value="3"/>
</dbReference>
<feature type="transmembrane region" description="Helical" evidence="7">
    <location>
        <begin position="378"/>
        <end position="407"/>
    </location>
</feature>
<evidence type="ECO:0000256" key="1">
    <source>
        <dbReference type="ARBA" id="ARBA00004479"/>
    </source>
</evidence>
<dbReference type="GO" id="GO:0050839">
    <property type="term" value="F:cell adhesion molecule binding"/>
    <property type="evidence" value="ECO:0007669"/>
    <property type="project" value="TreeGrafter"/>
</dbReference>
<dbReference type="GO" id="GO:0098609">
    <property type="term" value="P:cell-cell adhesion"/>
    <property type="evidence" value="ECO:0007669"/>
    <property type="project" value="TreeGrafter"/>
</dbReference>
<dbReference type="SMART" id="SM00409">
    <property type="entry name" value="IG"/>
    <property type="match status" value="3"/>
</dbReference>
<accession>A0A8W8NF99</accession>
<dbReference type="GO" id="GO:0005886">
    <property type="term" value="C:plasma membrane"/>
    <property type="evidence" value="ECO:0007669"/>
    <property type="project" value="TreeGrafter"/>
</dbReference>
<evidence type="ECO:0000256" key="2">
    <source>
        <dbReference type="ARBA" id="ARBA00023136"/>
    </source>
</evidence>
<dbReference type="AlphaFoldDB" id="A0A8W8NF99"/>
<dbReference type="PANTHER" id="PTHR11640">
    <property type="entry name" value="NEPHRIN"/>
    <property type="match status" value="1"/>
</dbReference>
<dbReference type="PROSITE" id="PS50835">
    <property type="entry name" value="IG_LIKE"/>
    <property type="match status" value="2"/>
</dbReference>
<evidence type="ECO:0000313" key="10">
    <source>
        <dbReference type="EnsemblMetazoa" id="G6688.1:cds"/>
    </source>
</evidence>
<reference evidence="10" key="1">
    <citation type="submission" date="2022-08" db="UniProtKB">
        <authorList>
            <consortium name="EnsemblMetazoa"/>
        </authorList>
    </citation>
    <scope>IDENTIFICATION</scope>
    <source>
        <strain evidence="10">05x7-T-G4-1.051#20</strain>
    </source>
</reference>
<keyword evidence="4" id="KW-0325">Glycoprotein</keyword>
<keyword evidence="7" id="KW-1133">Transmembrane helix</keyword>
<keyword evidence="11" id="KW-1185">Reference proteome</keyword>